<proteinExistence type="predicted"/>
<protein>
    <submittedName>
        <fullName evidence="3">PepSY domain-containing protein</fullName>
    </submittedName>
</protein>
<dbReference type="AlphaFoldDB" id="A0A418WTG1"/>
<feature type="chain" id="PRO_5019293880" evidence="1">
    <location>
        <begin position="24"/>
        <end position="89"/>
    </location>
</feature>
<reference evidence="3 4" key="1">
    <citation type="submission" date="2018-09" db="EMBL/GenBank/DDBJ databases">
        <authorList>
            <person name="Zhu H."/>
        </authorList>
    </citation>
    <scope>NUCLEOTIDE SEQUENCE [LARGE SCALE GENOMIC DNA]</scope>
    <source>
        <strain evidence="3 4">K1W22B-8</strain>
    </source>
</reference>
<feature type="signal peptide" evidence="1">
    <location>
        <begin position="1"/>
        <end position="23"/>
    </location>
</feature>
<dbReference type="Pfam" id="PF13670">
    <property type="entry name" value="PepSY_2"/>
    <property type="match status" value="1"/>
</dbReference>
<comment type="caution">
    <text evidence="3">The sequence shown here is derived from an EMBL/GenBank/DDBJ whole genome shotgun (WGS) entry which is preliminary data.</text>
</comment>
<organism evidence="3 4">
    <name type="scientific">Oleomonas cavernae</name>
    <dbReference type="NCBI Taxonomy" id="2320859"/>
    <lineage>
        <taxon>Bacteria</taxon>
        <taxon>Pseudomonadati</taxon>
        <taxon>Pseudomonadota</taxon>
        <taxon>Alphaproteobacteria</taxon>
        <taxon>Acetobacterales</taxon>
        <taxon>Acetobacteraceae</taxon>
        <taxon>Oleomonas</taxon>
    </lineage>
</organism>
<keyword evidence="1" id="KW-0732">Signal</keyword>
<sequence length="89" mass="9513">MHRLLTVTALVAVTCLSAGGAYAKDLCTGTGEKKPESAIKAAYEGKGYKIKKFGTEDGCYEIKGTDAAGKKVELYISPWTGETVKTKTY</sequence>
<name>A0A418WTG1_9PROT</name>
<gene>
    <name evidence="3" type="ORF">D3874_01575</name>
</gene>
<keyword evidence="4" id="KW-1185">Reference proteome</keyword>
<feature type="domain" description="PepSY" evidence="2">
    <location>
        <begin position="8"/>
        <end position="87"/>
    </location>
</feature>
<evidence type="ECO:0000259" key="2">
    <source>
        <dbReference type="Pfam" id="PF13670"/>
    </source>
</evidence>
<dbReference type="InterPro" id="IPR025711">
    <property type="entry name" value="PepSY"/>
</dbReference>
<evidence type="ECO:0000256" key="1">
    <source>
        <dbReference type="SAM" id="SignalP"/>
    </source>
</evidence>
<accession>A0A418WTG1</accession>
<evidence type="ECO:0000313" key="4">
    <source>
        <dbReference type="Proteomes" id="UP000284605"/>
    </source>
</evidence>
<dbReference type="EMBL" id="QYUK01000008">
    <property type="protein sequence ID" value="RJF94554.1"/>
    <property type="molecule type" value="Genomic_DNA"/>
</dbReference>
<dbReference type="Proteomes" id="UP000284605">
    <property type="component" value="Unassembled WGS sequence"/>
</dbReference>
<evidence type="ECO:0000313" key="3">
    <source>
        <dbReference type="EMBL" id="RJF94554.1"/>
    </source>
</evidence>
<dbReference type="RefSeq" id="WP_119775732.1">
    <property type="nucleotide sequence ID" value="NZ_QYUK01000008.1"/>
</dbReference>
<dbReference type="OrthoDB" id="7365433at2"/>